<proteinExistence type="predicted"/>
<sequence>MFVKDVATLYEYWTFIKLGQILAAKYPMISQDIIKVKHGGLFVQLDESTSAKRKFKHPVTGEMITLHFQKSDRKLPTVSQKPDSILSIEKNGKDYAYHYIFDAKYRIDFAVEGTYYRRTYKQPGPLEEDINTMHRYRDALVVNEGGPYERYAFGSYVLFPWFDEKGYEEHDFYKSIEQVNIGGFPFLFNSTKLVEQFIERLTEKSPEELQEEGFYQKEY</sequence>
<accession>A0ABS2N0L1</accession>
<dbReference type="Pfam" id="PF04411">
    <property type="entry name" value="PDDEXK_7"/>
    <property type="match status" value="1"/>
</dbReference>
<organism evidence="1 2">
    <name type="scientific">Aquibacillus albus</name>
    <dbReference type="NCBI Taxonomy" id="1168171"/>
    <lineage>
        <taxon>Bacteria</taxon>
        <taxon>Bacillati</taxon>
        <taxon>Bacillota</taxon>
        <taxon>Bacilli</taxon>
        <taxon>Bacillales</taxon>
        <taxon>Bacillaceae</taxon>
        <taxon>Aquibacillus</taxon>
    </lineage>
</organism>
<evidence type="ECO:0008006" key="3">
    <source>
        <dbReference type="Google" id="ProtNLM"/>
    </source>
</evidence>
<evidence type="ECO:0000313" key="2">
    <source>
        <dbReference type="Proteomes" id="UP001296943"/>
    </source>
</evidence>
<keyword evidence="2" id="KW-1185">Reference proteome</keyword>
<dbReference type="RefSeq" id="WP_204499516.1">
    <property type="nucleotide sequence ID" value="NZ_JAFBDR010000010.1"/>
</dbReference>
<name>A0ABS2N0L1_9BACI</name>
<dbReference type="EMBL" id="JAFBDR010000010">
    <property type="protein sequence ID" value="MBM7571693.1"/>
    <property type="molecule type" value="Genomic_DNA"/>
</dbReference>
<reference evidence="1 2" key="1">
    <citation type="submission" date="2021-01" db="EMBL/GenBank/DDBJ databases">
        <title>Genomic Encyclopedia of Type Strains, Phase IV (KMG-IV): sequencing the most valuable type-strain genomes for metagenomic binning, comparative biology and taxonomic classification.</title>
        <authorList>
            <person name="Goeker M."/>
        </authorList>
    </citation>
    <scope>NUCLEOTIDE SEQUENCE [LARGE SCALE GENOMIC DNA]</scope>
    <source>
        <strain evidence="1 2">DSM 23711</strain>
    </source>
</reference>
<comment type="caution">
    <text evidence="1">The sequence shown here is derived from an EMBL/GenBank/DDBJ whole genome shotgun (WGS) entry which is preliminary data.</text>
</comment>
<evidence type="ECO:0000313" key="1">
    <source>
        <dbReference type="EMBL" id="MBM7571693.1"/>
    </source>
</evidence>
<protein>
    <recommendedName>
        <fullName evidence="3">Restriction endonuclease</fullName>
    </recommendedName>
</protein>
<dbReference type="InterPro" id="IPR007505">
    <property type="entry name" value="PDDEXK_7"/>
</dbReference>
<dbReference type="Proteomes" id="UP001296943">
    <property type="component" value="Unassembled WGS sequence"/>
</dbReference>
<gene>
    <name evidence="1" type="ORF">JOC48_002192</name>
</gene>